<name>A0ABV5GNT5_9FLAO</name>
<dbReference type="Proteomes" id="UP001589607">
    <property type="component" value="Unassembled WGS sequence"/>
</dbReference>
<reference evidence="3 4" key="1">
    <citation type="submission" date="2024-09" db="EMBL/GenBank/DDBJ databases">
        <authorList>
            <person name="Sun Q."/>
            <person name="Mori K."/>
        </authorList>
    </citation>
    <scope>NUCLEOTIDE SEQUENCE [LARGE SCALE GENOMIC DNA]</scope>
    <source>
        <strain evidence="3 4">CECT 7955</strain>
    </source>
</reference>
<dbReference type="PANTHER" id="PTHR10900:SF77">
    <property type="entry name" value="FI19380P1"/>
    <property type="match status" value="1"/>
</dbReference>
<protein>
    <submittedName>
        <fullName evidence="3">Fasciclin domain-containing protein</fullName>
    </submittedName>
</protein>
<feature type="domain" description="FAS1" evidence="2">
    <location>
        <begin position="176"/>
        <end position="327"/>
    </location>
</feature>
<sequence>MKNFAKLIKLTLIATTFVTMFSCSDDDNVEPVNNSIAGVASRAPQFTTLVAALDKAGLVQTLDQNGPFTVFAPTNDAFDTFLTDNGFASLDDVPVPTLEKILLNHVVNGKFASTDLATGYVSSLAKGSASSTNNLSLFIDLDLTTGVKINGIATVTAANIAATNGIIHQVDKVIGLATIIDHAKANPNFSTLVTVVTSTDSNGNGFGDQSAVATALTTNTAPLTVFAPTNDAFTAATTGSGFAVGATPAQVSKVLQYHVTAAGNVLSTTLTNGQVVSMITDPAQDITIDLSAPSSPKITDTSSSQAGIITVDVQCENGVIHAVDKVLQPVL</sequence>
<evidence type="ECO:0000256" key="1">
    <source>
        <dbReference type="SAM" id="SignalP"/>
    </source>
</evidence>
<dbReference type="InterPro" id="IPR000782">
    <property type="entry name" value="FAS1_domain"/>
</dbReference>
<dbReference type="PROSITE" id="PS51257">
    <property type="entry name" value="PROKAR_LIPOPROTEIN"/>
    <property type="match status" value="1"/>
</dbReference>
<dbReference type="InterPro" id="IPR050904">
    <property type="entry name" value="Adhesion/Biosynth-related"/>
</dbReference>
<comment type="caution">
    <text evidence="3">The sequence shown here is derived from an EMBL/GenBank/DDBJ whole genome shotgun (WGS) entry which is preliminary data.</text>
</comment>
<dbReference type="PROSITE" id="PS50213">
    <property type="entry name" value="FAS1"/>
    <property type="match status" value="2"/>
</dbReference>
<feature type="chain" id="PRO_5047183956" evidence="1">
    <location>
        <begin position="25"/>
        <end position="331"/>
    </location>
</feature>
<dbReference type="SMART" id="SM00554">
    <property type="entry name" value="FAS1"/>
    <property type="match status" value="2"/>
</dbReference>
<proteinExistence type="predicted"/>
<evidence type="ECO:0000313" key="4">
    <source>
        <dbReference type="Proteomes" id="UP001589607"/>
    </source>
</evidence>
<dbReference type="InterPro" id="IPR036378">
    <property type="entry name" value="FAS1_dom_sf"/>
</dbReference>
<evidence type="ECO:0000259" key="2">
    <source>
        <dbReference type="PROSITE" id="PS50213"/>
    </source>
</evidence>
<evidence type="ECO:0000313" key="3">
    <source>
        <dbReference type="EMBL" id="MFB9097042.1"/>
    </source>
</evidence>
<dbReference type="SUPFAM" id="SSF82153">
    <property type="entry name" value="FAS1 domain"/>
    <property type="match status" value="2"/>
</dbReference>
<organism evidence="3 4">
    <name type="scientific">Flavobacterium jumunjinense</name>
    <dbReference type="NCBI Taxonomy" id="998845"/>
    <lineage>
        <taxon>Bacteria</taxon>
        <taxon>Pseudomonadati</taxon>
        <taxon>Bacteroidota</taxon>
        <taxon>Flavobacteriia</taxon>
        <taxon>Flavobacteriales</taxon>
        <taxon>Flavobacteriaceae</taxon>
        <taxon>Flavobacterium</taxon>
    </lineage>
</organism>
<dbReference type="RefSeq" id="WP_236456574.1">
    <property type="nucleotide sequence ID" value="NZ_CBCSGE010000021.1"/>
</dbReference>
<dbReference type="PANTHER" id="PTHR10900">
    <property type="entry name" value="PERIOSTIN-RELATED"/>
    <property type="match status" value="1"/>
</dbReference>
<dbReference type="Pfam" id="PF02469">
    <property type="entry name" value="Fasciclin"/>
    <property type="match status" value="2"/>
</dbReference>
<dbReference type="EMBL" id="JBHMEY010000033">
    <property type="protein sequence ID" value="MFB9097042.1"/>
    <property type="molecule type" value="Genomic_DNA"/>
</dbReference>
<keyword evidence="1" id="KW-0732">Signal</keyword>
<accession>A0ABV5GNT5</accession>
<keyword evidence="4" id="KW-1185">Reference proteome</keyword>
<feature type="signal peptide" evidence="1">
    <location>
        <begin position="1"/>
        <end position="24"/>
    </location>
</feature>
<gene>
    <name evidence="3" type="ORF">ACFFVF_10980</name>
</gene>
<dbReference type="Gene3D" id="2.30.180.10">
    <property type="entry name" value="FAS1 domain"/>
    <property type="match status" value="2"/>
</dbReference>
<feature type="domain" description="FAS1" evidence="2">
    <location>
        <begin position="33"/>
        <end position="174"/>
    </location>
</feature>